<dbReference type="Gene3D" id="3.40.960.10">
    <property type="entry name" value="VSR Endonuclease"/>
    <property type="match status" value="1"/>
</dbReference>
<dbReference type="Pfam" id="PF04480">
    <property type="entry name" value="DUF559"/>
    <property type="match status" value="1"/>
</dbReference>
<evidence type="ECO:0000313" key="2">
    <source>
        <dbReference type="EMBL" id="GAA1675540.1"/>
    </source>
</evidence>
<evidence type="ECO:0000313" key="3">
    <source>
        <dbReference type="Proteomes" id="UP001500596"/>
    </source>
</evidence>
<dbReference type="SUPFAM" id="SSF52980">
    <property type="entry name" value="Restriction endonuclease-like"/>
    <property type="match status" value="1"/>
</dbReference>
<dbReference type="InterPro" id="IPR011335">
    <property type="entry name" value="Restrct_endonuc-II-like"/>
</dbReference>
<proteinExistence type="predicted"/>
<protein>
    <submittedName>
        <fullName evidence="2">Type IV toxin-antitoxin system AbiEi family antitoxin domain-containing protein</fullName>
    </submittedName>
</protein>
<dbReference type="EMBL" id="BAAAPK010000001">
    <property type="protein sequence ID" value="GAA1675540.1"/>
    <property type="molecule type" value="Genomic_DNA"/>
</dbReference>
<gene>
    <name evidence="2" type="ORF">GCM10009807_19430</name>
</gene>
<name>A0ABP4SPJ8_9MICO</name>
<accession>A0ABP4SPJ8</accession>
<dbReference type="InterPro" id="IPR007569">
    <property type="entry name" value="DUF559"/>
</dbReference>
<sequence>MGHALRMPLLRLSDWLTARSGLAHRSQALDAGYTEYAIRQEVAGGHVVRLSRGWLSARRSDPLLRLAAGAGGRLTCVSAARTLGLWVPDHETGSRAHVRVPSSSARHGTGLVLHWSTPPAPVARYALIDPMIDVLEAVDRCLPFESALAVWESAVRSGATSVAALRRVMWRSRSAQRLAARVGALSDSGLETIFIDRLRPYGLVVRQQVWIDDRPVDALIGERLIVQIDGFTHHADAAQRRTDIRADARLVLLGYTVLRFDYQQVLFDWAHVEATIMSAVAQGLHLAA</sequence>
<keyword evidence="3" id="KW-1185">Reference proteome</keyword>
<evidence type="ECO:0000259" key="1">
    <source>
        <dbReference type="Pfam" id="PF04480"/>
    </source>
</evidence>
<dbReference type="Proteomes" id="UP001500596">
    <property type="component" value="Unassembled WGS sequence"/>
</dbReference>
<feature type="domain" description="DUF559" evidence="1">
    <location>
        <begin position="202"/>
        <end position="280"/>
    </location>
</feature>
<comment type="caution">
    <text evidence="2">The sequence shown here is derived from an EMBL/GenBank/DDBJ whole genome shotgun (WGS) entry which is preliminary data.</text>
</comment>
<organism evidence="2 3">
    <name type="scientific">Microbacterium lacus</name>
    <dbReference type="NCBI Taxonomy" id="415217"/>
    <lineage>
        <taxon>Bacteria</taxon>
        <taxon>Bacillati</taxon>
        <taxon>Actinomycetota</taxon>
        <taxon>Actinomycetes</taxon>
        <taxon>Micrococcales</taxon>
        <taxon>Microbacteriaceae</taxon>
        <taxon>Microbacterium</taxon>
    </lineage>
</organism>
<reference evidence="3" key="1">
    <citation type="journal article" date="2019" name="Int. J. Syst. Evol. Microbiol.">
        <title>The Global Catalogue of Microorganisms (GCM) 10K type strain sequencing project: providing services to taxonomists for standard genome sequencing and annotation.</title>
        <authorList>
            <consortium name="The Broad Institute Genomics Platform"/>
            <consortium name="The Broad Institute Genome Sequencing Center for Infectious Disease"/>
            <person name="Wu L."/>
            <person name="Ma J."/>
        </authorList>
    </citation>
    <scope>NUCLEOTIDE SEQUENCE [LARGE SCALE GENOMIC DNA]</scope>
    <source>
        <strain evidence="3">JCM 15575</strain>
    </source>
</reference>